<evidence type="ECO:0000313" key="2">
    <source>
        <dbReference type="EMBL" id="CAI9756071.1"/>
    </source>
</evidence>
<dbReference type="Gene3D" id="3.30.420.10">
    <property type="entry name" value="Ribonuclease H-like superfamily/Ribonuclease H"/>
    <property type="match status" value="1"/>
</dbReference>
<reference evidence="2" key="1">
    <citation type="submission" date="2023-05" db="EMBL/GenBank/DDBJ databases">
        <authorList>
            <person name="Huff M."/>
        </authorList>
    </citation>
    <scope>NUCLEOTIDE SEQUENCE</scope>
</reference>
<dbReference type="EMBL" id="OU503037">
    <property type="protein sequence ID" value="CAI9756071.1"/>
    <property type="molecule type" value="Genomic_DNA"/>
</dbReference>
<feature type="domain" description="Integrase catalytic" evidence="1">
    <location>
        <begin position="1"/>
        <end position="152"/>
    </location>
</feature>
<keyword evidence="3" id="KW-1185">Reference proteome</keyword>
<dbReference type="PROSITE" id="PS50994">
    <property type="entry name" value="INTEGRASE"/>
    <property type="match status" value="1"/>
</dbReference>
<dbReference type="AlphaFoldDB" id="A0AAD2DLU2"/>
<protein>
    <recommendedName>
        <fullName evidence="1">Integrase catalytic domain-containing protein</fullName>
    </recommendedName>
</protein>
<dbReference type="InterPro" id="IPR039537">
    <property type="entry name" value="Retrotran_Ty1/copia-like"/>
</dbReference>
<dbReference type="Proteomes" id="UP000834106">
    <property type="component" value="Chromosome 2"/>
</dbReference>
<name>A0AAD2DLU2_9LAMI</name>
<sequence length="157" mass="18136">MKGRLKSRHAEKACHYLIDDFSKKIWVFFLKQKSDVFETFKELKILVEKQTGKQVKRLRTDNMLKFCSDQFNSFCRAEGILRHLAVSGTPQQNGVAEQMNRTLIEKVCYMLSNSGLSKTFWAEATTTCVLINRSPLIAIDKKTQKRYGLTNLLIILI</sequence>
<dbReference type="InterPro" id="IPR012337">
    <property type="entry name" value="RNaseH-like_sf"/>
</dbReference>
<organism evidence="2 3">
    <name type="scientific">Fraxinus pennsylvanica</name>
    <dbReference type="NCBI Taxonomy" id="56036"/>
    <lineage>
        <taxon>Eukaryota</taxon>
        <taxon>Viridiplantae</taxon>
        <taxon>Streptophyta</taxon>
        <taxon>Embryophyta</taxon>
        <taxon>Tracheophyta</taxon>
        <taxon>Spermatophyta</taxon>
        <taxon>Magnoliopsida</taxon>
        <taxon>eudicotyledons</taxon>
        <taxon>Gunneridae</taxon>
        <taxon>Pentapetalae</taxon>
        <taxon>asterids</taxon>
        <taxon>lamiids</taxon>
        <taxon>Lamiales</taxon>
        <taxon>Oleaceae</taxon>
        <taxon>Oleeae</taxon>
        <taxon>Fraxinus</taxon>
    </lineage>
</organism>
<evidence type="ECO:0000259" key="1">
    <source>
        <dbReference type="PROSITE" id="PS50994"/>
    </source>
</evidence>
<evidence type="ECO:0000313" key="3">
    <source>
        <dbReference type="Proteomes" id="UP000834106"/>
    </source>
</evidence>
<dbReference type="PANTHER" id="PTHR42648">
    <property type="entry name" value="TRANSPOSASE, PUTATIVE-RELATED"/>
    <property type="match status" value="1"/>
</dbReference>
<accession>A0AAD2DLU2</accession>
<dbReference type="PANTHER" id="PTHR42648:SF28">
    <property type="entry name" value="TRANSPOSON-ENCODED PROTEIN WITH RIBONUCLEASE H-LIKE AND RETROVIRUS ZINC FINGER-LIKE DOMAINS"/>
    <property type="match status" value="1"/>
</dbReference>
<dbReference type="InterPro" id="IPR001584">
    <property type="entry name" value="Integrase_cat-core"/>
</dbReference>
<dbReference type="SUPFAM" id="SSF53098">
    <property type="entry name" value="Ribonuclease H-like"/>
    <property type="match status" value="1"/>
</dbReference>
<dbReference type="Pfam" id="PF00665">
    <property type="entry name" value="rve"/>
    <property type="match status" value="1"/>
</dbReference>
<dbReference type="GO" id="GO:0015074">
    <property type="term" value="P:DNA integration"/>
    <property type="evidence" value="ECO:0007669"/>
    <property type="project" value="InterPro"/>
</dbReference>
<gene>
    <name evidence="2" type="ORF">FPE_LOCUS3501</name>
</gene>
<dbReference type="GO" id="GO:0003676">
    <property type="term" value="F:nucleic acid binding"/>
    <property type="evidence" value="ECO:0007669"/>
    <property type="project" value="InterPro"/>
</dbReference>
<dbReference type="InterPro" id="IPR036397">
    <property type="entry name" value="RNaseH_sf"/>
</dbReference>
<proteinExistence type="predicted"/>